<gene>
    <name evidence="9" type="primary">lspA</name>
    <name evidence="12" type="ORF">E4680_04010</name>
</gene>
<dbReference type="Proteomes" id="UP000297890">
    <property type="component" value="Unassembled WGS sequence"/>
</dbReference>
<dbReference type="UniPathway" id="UPA00665"/>
<organism evidence="12 13">
    <name type="scientific">Candidatus Macondimonas diazotrophica</name>
    <dbReference type="NCBI Taxonomy" id="2305248"/>
    <lineage>
        <taxon>Bacteria</taxon>
        <taxon>Pseudomonadati</taxon>
        <taxon>Pseudomonadota</taxon>
        <taxon>Gammaproteobacteria</taxon>
        <taxon>Chromatiales</taxon>
        <taxon>Ectothiorhodospiraceae</taxon>
        <taxon>Candidatus Macondimonas</taxon>
    </lineage>
</organism>
<evidence type="ECO:0000313" key="12">
    <source>
        <dbReference type="EMBL" id="TFZ83392.1"/>
    </source>
</evidence>
<reference evidence="12 13" key="1">
    <citation type="journal article" date="2019" name="ISME J.">
        <title>Candidatus Macondimonas diazotrophica, a novel gammaproteobacterial genus dominating crude-oil-contaminated coastal sediments.</title>
        <authorList>
            <person name="Karthikeyan S."/>
            <person name="Konstantinidis K."/>
        </authorList>
    </citation>
    <scope>NUCLEOTIDE SEQUENCE [LARGE SCALE GENOMIC DNA]</scope>
    <source>
        <strain evidence="12 13">KTK01</strain>
    </source>
</reference>
<dbReference type="AlphaFoldDB" id="A0A4Z0FCE0"/>
<feature type="transmembrane region" description="Helical" evidence="9">
    <location>
        <begin position="126"/>
        <end position="146"/>
    </location>
</feature>
<protein>
    <recommendedName>
        <fullName evidence="9">Lipoprotein signal peptidase</fullName>
        <ecNumber evidence="9">3.4.23.36</ecNumber>
    </recommendedName>
    <alternativeName>
        <fullName evidence="9">Prolipoprotein signal peptidase</fullName>
    </alternativeName>
    <alternativeName>
        <fullName evidence="9">Signal peptidase II</fullName>
        <shortName evidence="9">SPase II</shortName>
    </alternativeName>
</protein>
<keyword evidence="7 9" id="KW-1133">Transmembrane helix</keyword>
<dbReference type="RefSeq" id="WP_135281271.1">
    <property type="nucleotide sequence ID" value="NZ_SRIO01000004.1"/>
</dbReference>
<dbReference type="OrthoDB" id="9810259at2"/>
<comment type="similarity">
    <text evidence="1 9 11">Belongs to the peptidase A8 family.</text>
</comment>
<dbReference type="EMBL" id="SRIO01000004">
    <property type="protein sequence ID" value="TFZ83392.1"/>
    <property type="molecule type" value="Genomic_DNA"/>
</dbReference>
<evidence type="ECO:0000256" key="2">
    <source>
        <dbReference type="ARBA" id="ARBA00022475"/>
    </source>
</evidence>
<evidence type="ECO:0000256" key="4">
    <source>
        <dbReference type="ARBA" id="ARBA00022692"/>
    </source>
</evidence>
<keyword evidence="3 9" id="KW-0645">Protease</keyword>
<evidence type="ECO:0000256" key="1">
    <source>
        <dbReference type="ARBA" id="ARBA00006139"/>
    </source>
</evidence>
<keyword evidence="4 9" id="KW-0812">Transmembrane</keyword>
<accession>A0A4Z0FCE0</accession>
<comment type="subcellular location">
    <subcellularLocation>
        <location evidence="9">Cell membrane</location>
        <topology evidence="9">Multi-pass membrane protein</topology>
    </subcellularLocation>
</comment>
<evidence type="ECO:0000256" key="3">
    <source>
        <dbReference type="ARBA" id="ARBA00022670"/>
    </source>
</evidence>
<dbReference type="GO" id="GO:0004190">
    <property type="term" value="F:aspartic-type endopeptidase activity"/>
    <property type="evidence" value="ECO:0007669"/>
    <property type="project" value="UniProtKB-UniRule"/>
</dbReference>
<evidence type="ECO:0000256" key="6">
    <source>
        <dbReference type="ARBA" id="ARBA00022801"/>
    </source>
</evidence>
<dbReference type="PANTHER" id="PTHR33695">
    <property type="entry name" value="LIPOPROTEIN SIGNAL PEPTIDASE"/>
    <property type="match status" value="1"/>
</dbReference>
<dbReference type="NCBIfam" id="TIGR00077">
    <property type="entry name" value="lspA"/>
    <property type="match status" value="1"/>
</dbReference>
<keyword evidence="2 9" id="KW-1003">Cell membrane</keyword>
<dbReference type="PRINTS" id="PR00781">
    <property type="entry name" value="LIPOSIGPTASE"/>
</dbReference>
<keyword evidence="6 9" id="KW-0378">Hydrolase</keyword>
<name>A0A4Z0FCE0_9GAMM</name>
<comment type="pathway">
    <text evidence="9">Protein modification; lipoprotein biosynthesis (signal peptide cleavage).</text>
</comment>
<evidence type="ECO:0000256" key="11">
    <source>
        <dbReference type="RuleBase" id="RU004181"/>
    </source>
</evidence>
<dbReference type="GO" id="GO:0006508">
    <property type="term" value="P:proteolysis"/>
    <property type="evidence" value="ECO:0007669"/>
    <property type="project" value="UniProtKB-KW"/>
</dbReference>
<dbReference type="GO" id="GO:0005886">
    <property type="term" value="C:plasma membrane"/>
    <property type="evidence" value="ECO:0007669"/>
    <property type="project" value="UniProtKB-SubCell"/>
</dbReference>
<dbReference type="PROSITE" id="PS00855">
    <property type="entry name" value="SPASE_II"/>
    <property type="match status" value="1"/>
</dbReference>
<evidence type="ECO:0000256" key="7">
    <source>
        <dbReference type="ARBA" id="ARBA00022989"/>
    </source>
</evidence>
<dbReference type="PANTHER" id="PTHR33695:SF1">
    <property type="entry name" value="LIPOPROTEIN SIGNAL PEPTIDASE"/>
    <property type="match status" value="1"/>
</dbReference>
<dbReference type="EC" id="3.4.23.36" evidence="9"/>
<evidence type="ECO:0000256" key="9">
    <source>
        <dbReference type="HAMAP-Rule" id="MF_00161"/>
    </source>
</evidence>
<keyword evidence="8 9" id="KW-0472">Membrane</keyword>
<sequence>MALWLGLVAGLVGLDQASKQMAEALLTPYMPHAVVPGFFNLTLAYNPGAAFSFLAGAGGWQRWFFLALALGVGGVLLRWLLLRPAREVFWPLAYTLILSGAIGNAVDRALHGHVIDFIQLYYQDWYWPAFNLADSAITVGAALYIWMSFREGGD</sequence>
<keyword evidence="5 9" id="KW-0064">Aspartyl protease</keyword>
<dbReference type="HAMAP" id="MF_00161">
    <property type="entry name" value="LspA"/>
    <property type="match status" value="1"/>
</dbReference>
<proteinExistence type="inferred from homology"/>
<comment type="caution">
    <text evidence="12">The sequence shown here is derived from an EMBL/GenBank/DDBJ whole genome shotgun (WGS) entry which is preliminary data.</text>
</comment>
<dbReference type="InterPro" id="IPR001872">
    <property type="entry name" value="Peptidase_A8"/>
</dbReference>
<evidence type="ECO:0000256" key="10">
    <source>
        <dbReference type="RuleBase" id="RU000594"/>
    </source>
</evidence>
<keyword evidence="12" id="KW-0449">Lipoprotein</keyword>
<feature type="active site" evidence="9">
    <location>
        <position position="116"/>
    </location>
</feature>
<feature type="transmembrane region" description="Helical" evidence="9">
    <location>
        <begin position="88"/>
        <end position="106"/>
    </location>
</feature>
<evidence type="ECO:0000313" key="13">
    <source>
        <dbReference type="Proteomes" id="UP000297890"/>
    </source>
</evidence>
<evidence type="ECO:0000256" key="5">
    <source>
        <dbReference type="ARBA" id="ARBA00022750"/>
    </source>
</evidence>
<feature type="active site" evidence="9">
    <location>
        <position position="134"/>
    </location>
</feature>
<keyword evidence="13" id="KW-1185">Reference proteome</keyword>
<evidence type="ECO:0000256" key="8">
    <source>
        <dbReference type="ARBA" id="ARBA00023136"/>
    </source>
</evidence>
<comment type="caution">
    <text evidence="9">Lacks conserved residue(s) required for the propagation of feature annotation.</text>
</comment>
<dbReference type="Pfam" id="PF01252">
    <property type="entry name" value="Peptidase_A8"/>
    <property type="match status" value="1"/>
</dbReference>
<feature type="transmembrane region" description="Helical" evidence="9">
    <location>
        <begin position="63"/>
        <end position="81"/>
    </location>
</feature>
<comment type="function">
    <text evidence="9 10">This protein specifically catalyzes the removal of signal peptides from prolipoproteins.</text>
</comment>
<comment type="catalytic activity">
    <reaction evidence="9 10">
        <text>Release of signal peptides from bacterial membrane prolipoproteins. Hydrolyzes -Xaa-Yaa-Zaa-|-(S,diacylglyceryl)Cys-, in which Xaa is hydrophobic (preferably Leu), and Yaa (Ala or Ser) and Zaa (Gly or Ala) have small, neutral side chains.</text>
        <dbReference type="EC" id="3.4.23.36"/>
    </reaction>
</comment>